<proteinExistence type="predicted"/>
<gene>
    <name evidence="1" type="ORF">TPC1_16451</name>
</gene>
<dbReference type="EMBL" id="GDID01004793">
    <property type="protein sequence ID" value="JAP91813.1"/>
    <property type="molecule type" value="Transcribed_RNA"/>
</dbReference>
<organism evidence="1">
    <name type="scientific">Trepomonas sp. PC1</name>
    <dbReference type="NCBI Taxonomy" id="1076344"/>
    <lineage>
        <taxon>Eukaryota</taxon>
        <taxon>Metamonada</taxon>
        <taxon>Diplomonadida</taxon>
        <taxon>Hexamitidae</taxon>
        <taxon>Hexamitinae</taxon>
        <taxon>Trepomonas</taxon>
    </lineage>
</organism>
<feature type="non-terminal residue" evidence="1">
    <location>
        <position position="1"/>
    </location>
</feature>
<accession>A0A146K4I0</accession>
<protein>
    <submittedName>
        <fullName evidence="1">Uncharacterized protein</fullName>
    </submittedName>
</protein>
<sequence>FLLSCNLTEFEQKPFVSLKDSLLTIQIPQKGLQQFADSNLDFLKIYLSNMAIPDLLMDLSIFEVALTDIRIKDMNMPSTVFSYSNKTANVLMTDLNFNFQFQFSVKQKTYPYLQDGGDGELIFGADGGMDVTPYFDEQYCPFHAQGKLISGKFSVTELKIKMHGKLE</sequence>
<dbReference type="InterPro" id="IPR017943">
    <property type="entry name" value="Bactericidal_perm-incr_a/b_dom"/>
</dbReference>
<name>A0A146K4I0_9EUKA</name>
<evidence type="ECO:0000313" key="1">
    <source>
        <dbReference type="EMBL" id="JAP91813.1"/>
    </source>
</evidence>
<dbReference type="AlphaFoldDB" id="A0A146K4I0"/>
<dbReference type="SUPFAM" id="SSF55394">
    <property type="entry name" value="Bactericidal permeability-increasing protein, BPI"/>
    <property type="match status" value="1"/>
</dbReference>
<dbReference type="Gene3D" id="3.15.10.10">
    <property type="entry name" value="Bactericidal permeability-increasing protein, domain 1"/>
    <property type="match status" value="1"/>
</dbReference>
<reference evidence="1" key="1">
    <citation type="submission" date="2015-07" db="EMBL/GenBank/DDBJ databases">
        <title>Adaptation to a free-living lifestyle via gene acquisitions in the diplomonad Trepomonas sp. PC1.</title>
        <authorList>
            <person name="Xu F."/>
            <person name="Jerlstrom-Hultqvist J."/>
            <person name="Kolisko M."/>
            <person name="Simpson A.G.B."/>
            <person name="Roger A.J."/>
            <person name="Svard S.G."/>
            <person name="Andersson J.O."/>
        </authorList>
    </citation>
    <scope>NUCLEOTIDE SEQUENCE</scope>
    <source>
        <strain evidence="1">PC1</strain>
    </source>
</reference>
<feature type="non-terminal residue" evidence="1">
    <location>
        <position position="167"/>
    </location>
</feature>
<dbReference type="GO" id="GO:0008289">
    <property type="term" value="F:lipid binding"/>
    <property type="evidence" value="ECO:0007669"/>
    <property type="project" value="InterPro"/>
</dbReference>